<sequence length="504" mass="54758">MPGCDFTRRDLLIWSAVAAAAPAISLSAFDGLASAATPDGDISPANLELVTLTEDRAVITWYTGYTGTDDGTGRMVPAPADGEVHWGTHPDKLHKVATGLSRNTPYHYVELTGLEPGQTYYYQARSLGLPVPPTPFTLISGNAVGTSTFGLDTTGPYSFTTPLPPPGTYLFSIALCNDLHMGETQAGLVGGQPQYIGIQQVPGLPPYPEVMLESLVQDVTTLGADYLLAAGDISAEAVPVDLSTAYRMLGDFGLYRDDYFVTRGNHDRAHLGDPYAGCRAGQWQGNDCFQDEFFPGTGEPTYFTRDIQGLRVIGIDTYDKPGNGGDAGALSPEQLSWFRTQLAKEQDRPTIVFGHHPLVVQDSAFPITPGNSLDPAQATTILQDYARMPGLFLHHAGHTHRNKRTISPLAPRVTLQEIAAGKEYPGGFSILRLYTGGYALNFYKSRSDLAREWSERSRQEILGYWPQFALGAAVSDRNIMVERDLSGLRPVRGHKPHGRVLASR</sequence>
<keyword evidence="10" id="KW-1185">Reference proteome</keyword>
<dbReference type="InterPro" id="IPR006311">
    <property type="entry name" value="TAT_signal"/>
</dbReference>
<comment type="caution">
    <text evidence="9">The sequence shown here is derived from an EMBL/GenBank/DDBJ whole genome shotgun (WGS) entry which is preliminary data.</text>
</comment>
<dbReference type="InterPro" id="IPR004843">
    <property type="entry name" value="Calcineurin-like_PHP"/>
</dbReference>
<dbReference type="Pfam" id="PF16656">
    <property type="entry name" value="Pur_ac_phosph_N"/>
    <property type="match status" value="1"/>
</dbReference>
<keyword evidence="1" id="KW-0479">Metal-binding</keyword>
<keyword evidence="2 6" id="KW-0732">Signal</keyword>
<evidence type="ECO:0000256" key="1">
    <source>
        <dbReference type="ARBA" id="ARBA00022723"/>
    </source>
</evidence>
<name>A0ABS2TT96_9ACTN</name>
<gene>
    <name evidence="9" type="ORF">ITX44_18790</name>
</gene>
<dbReference type="PROSITE" id="PS51318">
    <property type="entry name" value="TAT"/>
    <property type="match status" value="1"/>
</dbReference>
<organism evidence="9 10">
    <name type="scientific">Actinacidiphila acididurans</name>
    <dbReference type="NCBI Taxonomy" id="2784346"/>
    <lineage>
        <taxon>Bacteria</taxon>
        <taxon>Bacillati</taxon>
        <taxon>Actinomycetota</taxon>
        <taxon>Actinomycetes</taxon>
        <taxon>Kitasatosporales</taxon>
        <taxon>Streptomycetaceae</taxon>
        <taxon>Actinacidiphila</taxon>
    </lineage>
</organism>
<evidence type="ECO:0000256" key="4">
    <source>
        <dbReference type="ARBA" id="ARBA00023004"/>
    </source>
</evidence>
<keyword evidence="4" id="KW-0408">Iron</keyword>
<dbReference type="Pfam" id="PF00149">
    <property type="entry name" value="Metallophos"/>
    <property type="match status" value="1"/>
</dbReference>
<dbReference type="PANTHER" id="PTHR42988">
    <property type="entry name" value="PHOSPHOHYDROLASE"/>
    <property type="match status" value="1"/>
</dbReference>
<evidence type="ECO:0000313" key="10">
    <source>
        <dbReference type="Proteomes" id="UP000749040"/>
    </source>
</evidence>
<evidence type="ECO:0000256" key="3">
    <source>
        <dbReference type="ARBA" id="ARBA00022801"/>
    </source>
</evidence>
<protein>
    <submittedName>
        <fullName evidence="9">Metallophosphoesterase family protein</fullName>
    </submittedName>
</protein>
<comment type="similarity">
    <text evidence="5">Belongs to the cyclic nucleotide phosphodiesterase class-III family.</text>
</comment>
<reference evidence="9 10" key="1">
    <citation type="submission" date="2021-01" db="EMBL/GenBank/DDBJ databases">
        <title>Streptomyces acididurans sp. nov., isolated from a peat swamp forest soil.</title>
        <authorList>
            <person name="Chantavorakit T."/>
            <person name="Duangmal K."/>
        </authorList>
    </citation>
    <scope>NUCLEOTIDE SEQUENCE [LARGE SCALE GENOMIC DNA]</scope>
    <source>
        <strain evidence="9 10">KK5PA1</strain>
    </source>
</reference>
<evidence type="ECO:0000256" key="2">
    <source>
        <dbReference type="ARBA" id="ARBA00022729"/>
    </source>
</evidence>
<dbReference type="RefSeq" id="WP_205358427.1">
    <property type="nucleotide sequence ID" value="NZ_JADKYB010000009.1"/>
</dbReference>
<evidence type="ECO:0000256" key="5">
    <source>
        <dbReference type="ARBA" id="ARBA00025742"/>
    </source>
</evidence>
<keyword evidence="3" id="KW-0378">Hydrolase</keyword>
<evidence type="ECO:0000256" key="6">
    <source>
        <dbReference type="SAM" id="SignalP"/>
    </source>
</evidence>
<evidence type="ECO:0000259" key="8">
    <source>
        <dbReference type="Pfam" id="PF16656"/>
    </source>
</evidence>
<feature type="domain" description="Purple acid phosphatase N-terminal" evidence="8">
    <location>
        <begin position="47"/>
        <end position="126"/>
    </location>
</feature>
<dbReference type="Gene3D" id="2.60.40.380">
    <property type="entry name" value="Purple acid phosphatase-like, N-terminal"/>
    <property type="match status" value="1"/>
</dbReference>
<dbReference type="SUPFAM" id="SSF49363">
    <property type="entry name" value="Purple acid phosphatase, N-terminal domain"/>
    <property type="match status" value="1"/>
</dbReference>
<dbReference type="SUPFAM" id="SSF56300">
    <property type="entry name" value="Metallo-dependent phosphatases"/>
    <property type="match status" value="1"/>
</dbReference>
<dbReference type="PANTHER" id="PTHR42988:SF2">
    <property type="entry name" value="CYCLIC NUCLEOTIDE PHOSPHODIESTERASE CBUA0032-RELATED"/>
    <property type="match status" value="1"/>
</dbReference>
<dbReference type="Gene3D" id="3.60.21.10">
    <property type="match status" value="1"/>
</dbReference>
<accession>A0ABS2TT96</accession>
<dbReference type="CDD" id="cd00063">
    <property type="entry name" value="FN3"/>
    <property type="match status" value="1"/>
</dbReference>
<dbReference type="InterPro" id="IPR029052">
    <property type="entry name" value="Metallo-depent_PP-like"/>
</dbReference>
<dbReference type="InterPro" id="IPR003961">
    <property type="entry name" value="FN3_dom"/>
</dbReference>
<feature type="signal peptide" evidence="6">
    <location>
        <begin position="1"/>
        <end position="35"/>
    </location>
</feature>
<dbReference type="InterPro" id="IPR008963">
    <property type="entry name" value="Purple_acid_Pase-like_N"/>
</dbReference>
<dbReference type="EMBL" id="JADKYB010000009">
    <property type="protein sequence ID" value="MBM9506565.1"/>
    <property type="molecule type" value="Genomic_DNA"/>
</dbReference>
<feature type="domain" description="Calcineurin-like phosphoesterase" evidence="7">
    <location>
        <begin position="172"/>
        <end position="401"/>
    </location>
</feature>
<dbReference type="InterPro" id="IPR015914">
    <property type="entry name" value="PAPs_N"/>
</dbReference>
<proteinExistence type="inferred from homology"/>
<evidence type="ECO:0000259" key="7">
    <source>
        <dbReference type="Pfam" id="PF00149"/>
    </source>
</evidence>
<dbReference type="InterPro" id="IPR050884">
    <property type="entry name" value="CNP_phosphodiesterase-III"/>
</dbReference>
<dbReference type="Proteomes" id="UP000749040">
    <property type="component" value="Unassembled WGS sequence"/>
</dbReference>
<feature type="chain" id="PRO_5045520323" evidence="6">
    <location>
        <begin position="36"/>
        <end position="504"/>
    </location>
</feature>
<evidence type="ECO:0000313" key="9">
    <source>
        <dbReference type="EMBL" id="MBM9506565.1"/>
    </source>
</evidence>